<feature type="signal peptide" evidence="1">
    <location>
        <begin position="1"/>
        <end position="19"/>
    </location>
</feature>
<comment type="caution">
    <text evidence="2">The sequence shown here is derived from an EMBL/GenBank/DDBJ whole genome shotgun (WGS) entry which is preliminary data.</text>
</comment>
<dbReference type="AlphaFoldDB" id="A0A538U430"/>
<feature type="chain" id="PRO_5021879856" evidence="1">
    <location>
        <begin position="20"/>
        <end position="173"/>
    </location>
</feature>
<organism evidence="2 3">
    <name type="scientific">Eiseniibacteriota bacterium</name>
    <dbReference type="NCBI Taxonomy" id="2212470"/>
    <lineage>
        <taxon>Bacteria</taxon>
        <taxon>Candidatus Eiseniibacteriota</taxon>
    </lineage>
</organism>
<sequence length="173" mass="18954">MNRVLLGLLAGLLAFGSAAAPRVAASSRQSPDWRGVPRKARAACDSLRNAVARATRLAPRRSRGEINPIYRECRRPAARFELAWRGDTQEPPDPFEIVDREARRMGWTLDPASHADGTDGMVYAFTRGKLMLVVEGRWDGGDGTDTTRALDPAKSLWVDVADAKPCPKNAVND</sequence>
<name>A0A538U430_UNCEI</name>
<gene>
    <name evidence="2" type="ORF">E6K80_07905</name>
</gene>
<evidence type="ECO:0000313" key="3">
    <source>
        <dbReference type="Proteomes" id="UP000319836"/>
    </source>
</evidence>
<accession>A0A538U430</accession>
<dbReference type="Proteomes" id="UP000319836">
    <property type="component" value="Unassembled WGS sequence"/>
</dbReference>
<dbReference type="EMBL" id="VBPA01000189">
    <property type="protein sequence ID" value="TMQ70652.1"/>
    <property type="molecule type" value="Genomic_DNA"/>
</dbReference>
<evidence type="ECO:0000256" key="1">
    <source>
        <dbReference type="SAM" id="SignalP"/>
    </source>
</evidence>
<evidence type="ECO:0000313" key="2">
    <source>
        <dbReference type="EMBL" id="TMQ70652.1"/>
    </source>
</evidence>
<protein>
    <submittedName>
        <fullName evidence="2">Uncharacterized protein</fullName>
    </submittedName>
</protein>
<reference evidence="2 3" key="1">
    <citation type="journal article" date="2019" name="Nat. Microbiol.">
        <title>Mediterranean grassland soil C-N compound turnover is dependent on rainfall and depth, and is mediated by genomically divergent microorganisms.</title>
        <authorList>
            <person name="Diamond S."/>
            <person name="Andeer P.F."/>
            <person name="Li Z."/>
            <person name="Crits-Christoph A."/>
            <person name="Burstein D."/>
            <person name="Anantharaman K."/>
            <person name="Lane K.R."/>
            <person name="Thomas B.C."/>
            <person name="Pan C."/>
            <person name="Northen T.R."/>
            <person name="Banfield J.F."/>
        </authorList>
    </citation>
    <scope>NUCLEOTIDE SEQUENCE [LARGE SCALE GENOMIC DNA]</scope>
    <source>
        <strain evidence="2">WS_10</strain>
    </source>
</reference>
<keyword evidence="1" id="KW-0732">Signal</keyword>
<proteinExistence type="predicted"/>